<dbReference type="Pfam" id="PF00665">
    <property type="entry name" value="rve"/>
    <property type="match status" value="1"/>
</dbReference>
<reference evidence="2 3" key="1">
    <citation type="submission" date="2018-01" db="EMBL/GenBank/DDBJ databases">
        <title>Species boundaries and ecological features among Paraburkholderia terrae DSMZ17804T, P. hospita DSMZ17164T and P. caribensis DSMZ13236T.</title>
        <authorList>
            <person name="Pratama A.A."/>
        </authorList>
    </citation>
    <scope>NUCLEOTIDE SEQUENCE [LARGE SCALE GENOMIC DNA]</scope>
    <source>
        <strain evidence="2 3">DSM 17164</strain>
    </source>
</reference>
<dbReference type="Proteomes" id="UP000236649">
    <property type="component" value="Chromosome 4"/>
</dbReference>
<evidence type="ECO:0000313" key="3">
    <source>
        <dbReference type="Proteomes" id="UP000236649"/>
    </source>
</evidence>
<gene>
    <name evidence="2" type="ORF">C2L64_48205</name>
</gene>
<evidence type="ECO:0000259" key="1">
    <source>
        <dbReference type="PROSITE" id="PS50994"/>
    </source>
</evidence>
<dbReference type="PANTHER" id="PTHR46889:SF4">
    <property type="entry name" value="TRANSPOSASE INSO FOR INSERTION SEQUENCE ELEMENT IS911B-RELATED"/>
    <property type="match status" value="1"/>
</dbReference>
<dbReference type="RefSeq" id="WP_086908849.1">
    <property type="nucleotide sequence ID" value="NZ_CAXUPR020000004.1"/>
</dbReference>
<dbReference type="GO" id="GO:0015074">
    <property type="term" value="P:DNA integration"/>
    <property type="evidence" value="ECO:0007669"/>
    <property type="project" value="InterPro"/>
</dbReference>
<dbReference type="InterPro" id="IPR001584">
    <property type="entry name" value="Integrase_cat-core"/>
</dbReference>
<feature type="domain" description="Integrase catalytic" evidence="1">
    <location>
        <begin position="18"/>
        <end position="181"/>
    </location>
</feature>
<dbReference type="GeneID" id="55536047"/>
<dbReference type="PANTHER" id="PTHR46889">
    <property type="entry name" value="TRANSPOSASE INSF FOR INSERTION SEQUENCE IS3B-RELATED"/>
    <property type="match status" value="1"/>
</dbReference>
<dbReference type="AlphaFoldDB" id="A0AAN1MQQ0"/>
<protein>
    <recommendedName>
        <fullName evidence="1">Integrase catalytic domain-containing protein</fullName>
    </recommendedName>
</protein>
<proteinExistence type="predicted"/>
<name>A0AAN1MQQ0_9BURK</name>
<evidence type="ECO:0000313" key="2">
    <source>
        <dbReference type="EMBL" id="AUT76013.1"/>
    </source>
</evidence>
<dbReference type="EMBL" id="CP026108">
    <property type="protein sequence ID" value="AUT76013.1"/>
    <property type="molecule type" value="Genomic_DNA"/>
</dbReference>
<dbReference type="SUPFAM" id="SSF53098">
    <property type="entry name" value="Ribonuclease H-like"/>
    <property type="match status" value="1"/>
</dbReference>
<sequence>MSDGSTPRPKDLVNRQFAVERPNALWLTDFAMYRAGRASSMSRSFNVFPGGIVGWRVSSSANSGFVLDALEQALYERQLAHQDGLIRHSDRSVQYVPTRYSDRLVDAGIEPSVGSVSDSHADALVETINGLYQAEVIHRPGPWRNLQAVEMAMVEWADEFNNRRLLGPIGDIPPAETGSRLVFETH</sequence>
<organism evidence="2 3">
    <name type="scientific">Paraburkholderia hospita</name>
    <dbReference type="NCBI Taxonomy" id="169430"/>
    <lineage>
        <taxon>Bacteria</taxon>
        <taxon>Pseudomonadati</taxon>
        <taxon>Pseudomonadota</taxon>
        <taxon>Betaproteobacteria</taxon>
        <taxon>Burkholderiales</taxon>
        <taxon>Burkholderiaceae</taxon>
        <taxon>Paraburkholderia</taxon>
    </lineage>
</organism>
<dbReference type="KEGG" id="phs:C2L64_48205"/>
<dbReference type="InterPro" id="IPR050900">
    <property type="entry name" value="Transposase_IS3/IS150/IS904"/>
</dbReference>
<dbReference type="PROSITE" id="PS50994">
    <property type="entry name" value="INTEGRASE"/>
    <property type="match status" value="1"/>
</dbReference>
<dbReference type="InterPro" id="IPR012337">
    <property type="entry name" value="RNaseH-like_sf"/>
</dbReference>
<accession>A0AAN1MQQ0</accession>